<dbReference type="InterPro" id="IPR000837">
    <property type="entry name" value="AP-1"/>
</dbReference>
<reference evidence="6 7" key="1">
    <citation type="journal article" date="2018" name="J. Allergy Clin. Immunol.">
        <title>High-quality assembly of Dermatophagoides pteronyssinus genome and transcriptome reveals a wide range of novel allergens.</title>
        <authorList>
            <person name="Liu X.Y."/>
            <person name="Yang K.Y."/>
            <person name="Wang M.Q."/>
            <person name="Kwok J.S."/>
            <person name="Zeng X."/>
            <person name="Yang Z."/>
            <person name="Xiao X.J."/>
            <person name="Lau C.P."/>
            <person name="Li Y."/>
            <person name="Huang Z.M."/>
            <person name="Ba J.G."/>
            <person name="Yim A.K."/>
            <person name="Ouyang C.Y."/>
            <person name="Ngai S.M."/>
            <person name="Chan T.F."/>
            <person name="Leung E.L."/>
            <person name="Liu L."/>
            <person name="Liu Z.G."/>
            <person name="Tsui S.K."/>
        </authorList>
    </citation>
    <scope>NUCLEOTIDE SEQUENCE [LARGE SCALE GENOMIC DNA]</scope>
    <source>
        <strain evidence="6">Derp</strain>
    </source>
</reference>
<dbReference type="InterPro" id="IPR046347">
    <property type="entry name" value="bZIP_sf"/>
</dbReference>
<keyword evidence="1" id="KW-0805">Transcription regulation</keyword>
<keyword evidence="7" id="KW-1185">Reference proteome</keyword>
<dbReference type="InterPro" id="IPR004827">
    <property type="entry name" value="bZIP"/>
</dbReference>
<dbReference type="PROSITE" id="PS50217">
    <property type="entry name" value="BZIP"/>
    <property type="match status" value="1"/>
</dbReference>
<sequence>MEFSYHQDYYAANNGCFVEVEGYHHQHYQHQHQISQQPNQFVCYESQQFDQKLSHSQFETYHHQQPQYSSIASSSSSSPDSNHYYQDGYYSYPSSIESQSPPSGDSSPFGQIDNNLDSILDEIAANAENIDDILLAKNEDDLYNLLETSDDYSPLSSSSLDFDDNQSVVTLNSETTTSCSPQRKLSIDSSSGYCSFDCDSIETSSSSSLSPSPPSTTNQSNAAATDTNRVKRRRNRRCKHTKEERALRKKDQNKKAAIKYRERKKVQTETIEQIIEQLEYRRDELTIQFSRIETEFNVILPLARQAFQVDPIRGQQLQQLIQRLQQNGFNQ</sequence>
<reference evidence="6 7" key="2">
    <citation type="journal article" date="2022" name="Mol. Biol. Evol.">
        <title>Comparative Genomics Reveals Insights into the Divergent Evolution of Astigmatic Mites and Household Pest Adaptations.</title>
        <authorList>
            <person name="Xiong Q."/>
            <person name="Wan A.T."/>
            <person name="Liu X."/>
            <person name="Fung C.S."/>
            <person name="Xiao X."/>
            <person name="Malainual N."/>
            <person name="Hou J."/>
            <person name="Wang L."/>
            <person name="Wang M."/>
            <person name="Yang K.Y."/>
            <person name="Cui Y."/>
            <person name="Leung E.L."/>
            <person name="Nong W."/>
            <person name="Shin S.K."/>
            <person name="Au S.W."/>
            <person name="Jeong K.Y."/>
            <person name="Chew F.T."/>
            <person name="Hui J.H."/>
            <person name="Leung T.F."/>
            <person name="Tungtrongchitr A."/>
            <person name="Zhong N."/>
            <person name="Liu Z."/>
            <person name="Tsui S.K."/>
        </authorList>
    </citation>
    <scope>NUCLEOTIDE SEQUENCE [LARGE SCALE GENOMIC DNA]</scope>
    <source>
        <strain evidence="6">Derp</strain>
    </source>
</reference>
<keyword evidence="2" id="KW-0238">DNA-binding</keyword>
<dbReference type="EMBL" id="NJHN03000019">
    <property type="protein sequence ID" value="KAH9425284.1"/>
    <property type="molecule type" value="Genomic_DNA"/>
</dbReference>
<dbReference type="CDD" id="cd14692">
    <property type="entry name" value="bZIP_ATF4"/>
    <property type="match status" value="1"/>
</dbReference>
<dbReference type="Proteomes" id="UP000887458">
    <property type="component" value="Unassembled WGS sequence"/>
</dbReference>
<feature type="region of interest" description="Disordered" evidence="4">
    <location>
        <begin position="60"/>
        <end position="113"/>
    </location>
</feature>
<accession>A0ABQ8JRP4</accession>
<feature type="region of interest" description="Disordered" evidence="4">
    <location>
        <begin position="204"/>
        <end position="255"/>
    </location>
</feature>
<keyword evidence="3" id="KW-0804">Transcription</keyword>
<evidence type="ECO:0000256" key="3">
    <source>
        <dbReference type="ARBA" id="ARBA00023163"/>
    </source>
</evidence>
<comment type="caution">
    <text evidence="6">The sequence shown here is derived from an EMBL/GenBank/DDBJ whole genome shotgun (WGS) entry which is preliminary data.</text>
</comment>
<organism evidence="6 7">
    <name type="scientific">Dermatophagoides pteronyssinus</name>
    <name type="common">European house dust mite</name>
    <dbReference type="NCBI Taxonomy" id="6956"/>
    <lineage>
        <taxon>Eukaryota</taxon>
        <taxon>Metazoa</taxon>
        <taxon>Ecdysozoa</taxon>
        <taxon>Arthropoda</taxon>
        <taxon>Chelicerata</taxon>
        <taxon>Arachnida</taxon>
        <taxon>Acari</taxon>
        <taxon>Acariformes</taxon>
        <taxon>Sarcoptiformes</taxon>
        <taxon>Astigmata</taxon>
        <taxon>Psoroptidia</taxon>
        <taxon>Analgoidea</taxon>
        <taxon>Pyroglyphidae</taxon>
        <taxon>Dermatophagoidinae</taxon>
        <taxon>Dermatophagoides</taxon>
    </lineage>
</organism>
<dbReference type="SMART" id="SM00338">
    <property type="entry name" value="BRLZ"/>
    <property type="match status" value="1"/>
</dbReference>
<evidence type="ECO:0000256" key="1">
    <source>
        <dbReference type="ARBA" id="ARBA00023015"/>
    </source>
</evidence>
<dbReference type="PANTHER" id="PTHR23351">
    <property type="entry name" value="FOS TRANSCRIPTION FACTOR-RELATED"/>
    <property type="match status" value="1"/>
</dbReference>
<feature type="domain" description="BZIP" evidence="5">
    <location>
        <begin position="243"/>
        <end position="297"/>
    </location>
</feature>
<dbReference type="PROSITE" id="PS00036">
    <property type="entry name" value="BZIP_BASIC"/>
    <property type="match status" value="1"/>
</dbReference>
<gene>
    <name evidence="6" type="ORF">DERP_013476</name>
</gene>
<feature type="compositionally biased region" description="Basic and acidic residues" evidence="4">
    <location>
        <begin position="241"/>
        <end position="254"/>
    </location>
</feature>
<dbReference type="PANTHER" id="PTHR23351:SF24">
    <property type="entry name" value="ACTIVATING TRANSCRIPTION FACTOR 3-RELATED"/>
    <property type="match status" value="1"/>
</dbReference>
<evidence type="ECO:0000259" key="5">
    <source>
        <dbReference type="PROSITE" id="PS50217"/>
    </source>
</evidence>
<evidence type="ECO:0000256" key="2">
    <source>
        <dbReference type="ARBA" id="ARBA00023125"/>
    </source>
</evidence>
<feature type="compositionally biased region" description="Polar residues" evidence="4">
    <location>
        <begin position="92"/>
        <end position="113"/>
    </location>
</feature>
<dbReference type="SUPFAM" id="SSF57959">
    <property type="entry name" value="Leucine zipper domain"/>
    <property type="match status" value="1"/>
</dbReference>
<protein>
    <recommendedName>
        <fullName evidence="5">BZIP domain-containing protein</fullName>
    </recommendedName>
</protein>
<evidence type="ECO:0000313" key="7">
    <source>
        <dbReference type="Proteomes" id="UP000887458"/>
    </source>
</evidence>
<feature type="compositionally biased region" description="Basic residues" evidence="4">
    <location>
        <begin position="230"/>
        <end position="240"/>
    </location>
</feature>
<feature type="compositionally biased region" description="Low complexity" evidence="4">
    <location>
        <begin position="69"/>
        <end position="81"/>
    </location>
</feature>
<feature type="compositionally biased region" description="Polar residues" evidence="4">
    <location>
        <begin position="218"/>
        <end position="227"/>
    </location>
</feature>
<evidence type="ECO:0000256" key="4">
    <source>
        <dbReference type="SAM" id="MobiDB-lite"/>
    </source>
</evidence>
<dbReference type="Gene3D" id="1.20.5.170">
    <property type="match status" value="1"/>
</dbReference>
<evidence type="ECO:0000313" key="6">
    <source>
        <dbReference type="EMBL" id="KAH9425284.1"/>
    </source>
</evidence>
<proteinExistence type="predicted"/>
<name>A0ABQ8JRP4_DERPT</name>